<reference evidence="6 7" key="1">
    <citation type="journal article" date="2009" name="Int. J. Syst. Evol. Microbiol.">
        <title>Paenibacillus contaminans sp. nov., isolated from a contaminated laboratory plate.</title>
        <authorList>
            <person name="Chou J.H."/>
            <person name="Lee J.H."/>
            <person name="Lin M.C."/>
            <person name="Chang P.S."/>
            <person name="Arun A.B."/>
            <person name="Young C.C."/>
            <person name="Chen W.M."/>
        </authorList>
    </citation>
    <scope>NUCLEOTIDE SEQUENCE [LARGE SCALE GENOMIC DNA]</scope>
    <source>
        <strain evidence="6 7">CKOBP-6</strain>
    </source>
</reference>
<organism evidence="6 7">
    <name type="scientific">Paenibacillus contaminans</name>
    <dbReference type="NCBI Taxonomy" id="450362"/>
    <lineage>
        <taxon>Bacteria</taxon>
        <taxon>Bacillati</taxon>
        <taxon>Bacillota</taxon>
        <taxon>Bacilli</taxon>
        <taxon>Bacillales</taxon>
        <taxon>Paenibacillaceae</taxon>
        <taxon>Paenibacillus</taxon>
    </lineage>
</organism>
<keyword evidence="2" id="KW-0238">DNA-binding</keyword>
<comment type="caution">
    <text evidence="6">The sequence shown here is derived from an EMBL/GenBank/DDBJ whole genome shotgun (WGS) entry which is preliminary data.</text>
</comment>
<dbReference type="GO" id="GO:0003677">
    <property type="term" value="F:DNA binding"/>
    <property type="evidence" value="ECO:0007669"/>
    <property type="project" value="UniProtKB-KW"/>
</dbReference>
<dbReference type="AlphaFoldDB" id="A0A329LYP3"/>
<dbReference type="SUPFAM" id="SSF46785">
    <property type="entry name" value="Winged helix' DNA-binding domain"/>
    <property type="match status" value="1"/>
</dbReference>
<feature type="compositionally biased region" description="Basic and acidic residues" evidence="4">
    <location>
        <begin position="142"/>
        <end position="163"/>
    </location>
</feature>
<dbReference type="Proteomes" id="UP000250369">
    <property type="component" value="Unassembled WGS sequence"/>
</dbReference>
<evidence type="ECO:0000313" key="6">
    <source>
        <dbReference type="EMBL" id="RAV12186.1"/>
    </source>
</evidence>
<dbReference type="InterPro" id="IPR036388">
    <property type="entry name" value="WH-like_DNA-bd_sf"/>
</dbReference>
<name>A0A329LYP3_9BACL</name>
<dbReference type="PROSITE" id="PS50995">
    <property type="entry name" value="HTH_MARR_2"/>
    <property type="match status" value="1"/>
</dbReference>
<feature type="region of interest" description="Disordered" evidence="4">
    <location>
        <begin position="140"/>
        <end position="163"/>
    </location>
</feature>
<dbReference type="CDD" id="cd00090">
    <property type="entry name" value="HTH_ARSR"/>
    <property type="match status" value="1"/>
</dbReference>
<evidence type="ECO:0000256" key="1">
    <source>
        <dbReference type="ARBA" id="ARBA00023015"/>
    </source>
</evidence>
<dbReference type="RefSeq" id="WP_113035735.1">
    <property type="nucleotide sequence ID" value="NZ_QMFB01000034.1"/>
</dbReference>
<dbReference type="PROSITE" id="PS01117">
    <property type="entry name" value="HTH_MARR_1"/>
    <property type="match status" value="1"/>
</dbReference>
<protein>
    <submittedName>
        <fullName evidence="6">MarR family transcriptional regulator</fullName>
    </submittedName>
</protein>
<evidence type="ECO:0000313" key="7">
    <source>
        <dbReference type="Proteomes" id="UP000250369"/>
    </source>
</evidence>
<dbReference type="EMBL" id="QMFB01000034">
    <property type="protein sequence ID" value="RAV12186.1"/>
    <property type="molecule type" value="Genomic_DNA"/>
</dbReference>
<keyword evidence="7" id="KW-1185">Reference proteome</keyword>
<dbReference type="GO" id="GO:0003700">
    <property type="term" value="F:DNA-binding transcription factor activity"/>
    <property type="evidence" value="ECO:0007669"/>
    <property type="project" value="InterPro"/>
</dbReference>
<dbReference type="OrthoDB" id="6462103at2"/>
<accession>A0A329LYP3</accession>
<dbReference type="InterPro" id="IPR000835">
    <property type="entry name" value="HTH_MarR-typ"/>
</dbReference>
<dbReference type="PANTHER" id="PTHR42756:SF2">
    <property type="entry name" value="MARR FAMILY REGULATORY PROTEIN"/>
    <property type="match status" value="1"/>
</dbReference>
<dbReference type="InterPro" id="IPR023187">
    <property type="entry name" value="Tscrpt_reg_MarR-type_CS"/>
</dbReference>
<keyword evidence="3" id="KW-0804">Transcription</keyword>
<evidence type="ECO:0000259" key="5">
    <source>
        <dbReference type="PROSITE" id="PS50995"/>
    </source>
</evidence>
<dbReference type="InterPro" id="IPR036390">
    <property type="entry name" value="WH_DNA-bd_sf"/>
</dbReference>
<sequence length="163" mass="18975">MAEHKYTIPRWISLLYRTGQTYIGNRLKHHEVGKGQFMFLNALYREDGLSQDEIADYLRIDKGTTAKALKKLEEQGYITRVAREDDKRFNRVFLTAKALDIKAEVRGVLTDWRSLLTEGFTEEEKDQMLTLLERMGDNAARYMKEEPLQRDEQRGSGKEGEPS</sequence>
<dbReference type="SMART" id="SM00347">
    <property type="entry name" value="HTH_MARR"/>
    <property type="match status" value="1"/>
</dbReference>
<evidence type="ECO:0000256" key="2">
    <source>
        <dbReference type="ARBA" id="ARBA00023125"/>
    </source>
</evidence>
<dbReference type="PANTHER" id="PTHR42756">
    <property type="entry name" value="TRANSCRIPTIONAL REGULATOR, MARR"/>
    <property type="match status" value="1"/>
</dbReference>
<evidence type="ECO:0000256" key="4">
    <source>
        <dbReference type="SAM" id="MobiDB-lite"/>
    </source>
</evidence>
<dbReference type="Pfam" id="PF12802">
    <property type="entry name" value="MarR_2"/>
    <property type="match status" value="1"/>
</dbReference>
<proteinExistence type="predicted"/>
<keyword evidence="1" id="KW-0805">Transcription regulation</keyword>
<dbReference type="Gene3D" id="1.10.10.10">
    <property type="entry name" value="Winged helix-like DNA-binding domain superfamily/Winged helix DNA-binding domain"/>
    <property type="match status" value="1"/>
</dbReference>
<dbReference type="InterPro" id="IPR011991">
    <property type="entry name" value="ArsR-like_HTH"/>
</dbReference>
<feature type="domain" description="HTH marR-type" evidence="5">
    <location>
        <begin position="1"/>
        <end position="137"/>
    </location>
</feature>
<evidence type="ECO:0000256" key="3">
    <source>
        <dbReference type="ARBA" id="ARBA00023163"/>
    </source>
</evidence>
<gene>
    <name evidence="6" type="ORF">DQG23_35285</name>
</gene>
<dbReference type="PRINTS" id="PR00598">
    <property type="entry name" value="HTHMARR"/>
</dbReference>